<dbReference type="GO" id="GO:0003700">
    <property type="term" value="F:DNA-binding transcription factor activity"/>
    <property type="evidence" value="ECO:0007669"/>
    <property type="project" value="TreeGrafter"/>
</dbReference>
<dbReference type="EMBL" id="SZPZ01000001">
    <property type="protein sequence ID" value="TKK83072.1"/>
    <property type="molecule type" value="Genomic_DNA"/>
</dbReference>
<dbReference type="OrthoDB" id="9795011at2"/>
<dbReference type="GO" id="GO:0000976">
    <property type="term" value="F:transcription cis-regulatory region binding"/>
    <property type="evidence" value="ECO:0007669"/>
    <property type="project" value="TreeGrafter"/>
</dbReference>
<keyword evidence="3" id="KW-0804">Transcription</keyword>
<evidence type="ECO:0000313" key="6">
    <source>
        <dbReference type="EMBL" id="TKK83072.1"/>
    </source>
</evidence>
<organism evidence="6 7">
    <name type="scientific">Kribbella jiaozuonensis</name>
    <dbReference type="NCBI Taxonomy" id="2575441"/>
    <lineage>
        <taxon>Bacteria</taxon>
        <taxon>Bacillati</taxon>
        <taxon>Actinomycetota</taxon>
        <taxon>Actinomycetes</taxon>
        <taxon>Propionibacteriales</taxon>
        <taxon>Kribbellaceae</taxon>
        <taxon>Kribbella</taxon>
    </lineage>
</organism>
<dbReference type="InterPro" id="IPR001647">
    <property type="entry name" value="HTH_TetR"/>
</dbReference>
<dbReference type="InterPro" id="IPR050109">
    <property type="entry name" value="HTH-type_TetR-like_transc_reg"/>
</dbReference>
<dbReference type="PANTHER" id="PTHR30055">
    <property type="entry name" value="HTH-TYPE TRANSCRIPTIONAL REGULATOR RUTR"/>
    <property type="match status" value="1"/>
</dbReference>
<sequence>MAESGRALRADGQRNRTRVVEVAEAAFATKGLAVPISEIARRAEVSTGTVSRHFPTKDALIEAVLLTVLERLGVEARALAVADGPGPAFFGFFKRLVLEGTTNKALFDTLAAAGPDSDLKSAVASAGTDLMAALGHLLVRAQQAGDARPDISVDDLSAILVGALAMQAHSSTNTPSAHLADLATDTLRAHP</sequence>
<comment type="caution">
    <text evidence="6">The sequence shown here is derived from an EMBL/GenBank/DDBJ whole genome shotgun (WGS) entry which is preliminary data.</text>
</comment>
<dbReference type="PRINTS" id="PR00455">
    <property type="entry name" value="HTHTETR"/>
</dbReference>
<feature type="domain" description="HTH tetR-type" evidence="5">
    <location>
        <begin position="13"/>
        <end position="72"/>
    </location>
</feature>
<keyword evidence="1" id="KW-0805">Transcription regulation</keyword>
<accession>A0A4U3M4C5</accession>
<dbReference type="PANTHER" id="PTHR30055:SF234">
    <property type="entry name" value="HTH-TYPE TRANSCRIPTIONAL REGULATOR BETI"/>
    <property type="match status" value="1"/>
</dbReference>
<keyword evidence="2 4" id="KW-0238">DNA-binding</keyword>
<evidence type="ECO:0000256" key="4">
    <source>
        <dbReference type="PROSITE-ProRule" id="PRU00335"/>
    </source>
</evidence>
<dbReference type="PROSITE" id="PS50977">
    <property type="entry name" value="HTH_TETR_2"/>
    <property type="match status" value="1"/>
</dbReference>
<dbReference type="Pfam" id="PF00440">
    <property type="entry name" value="TetR_N"/>
    <property type="match status" value="1"/>
</dbReference>
<dbReference type="InterPro" id="IPR009057">
    <property type="entry name" value="Homeodomain-like_sf"/>
</dbReference>
<evidence type="ECO:0000259" key="5">
    <source>
        <dbReference type="PROSITE" id="PS50977"/>
    </source>
</evidence>
<reference evidence="6 7" key="1">
    <citation type="submission" date="2019-04" db="EMBL/GenBank/DDBJ databases">
        <title>Kribbella sp. NEAU-THZ 27 nov., a novel actinomycete isolated from soil.</title>
        <authorList>
            <person name="Duan L."/>
        </authorList>
    </citation>
    <scope>NUCLEOTIDE SEQUENCE [LARGE SCALE GENOMIC DNA]</scope>
    <source>
        <strain evidence="7">NEAU-THZ27</strain>
    </source>
</reference>
<dbReference type="InterPro" id="IPR036271">
    <property type="entry name" value="Tet_transcr_reg_TetR-rel_C_sf"/>
</dbReference>
<dbReference type="SUPFAM" id="SSF46689">
    <property type="entry name" value="Homeodomain-like"/>
    <property type="match status" value="1"/>
</dbReference>
<gene>
    <name evidence="6" type="ORF">FDA38_10160</name>
</gene>
<keyword evidence="7" id="KW-1185">Reference proteome</keyword>
<evidence type="ECO:0000256" key="1">
    <source>
        <dbReference type="ARBA" id="ARBA00023015"/>
    </source>
</evidence>
<proteinExistence type="predicted"/>
<protein>
    <submittedName>
        <fullName evidence="6">TetR/AcrR family transcriptional regulator</fullName>
    </submittedName>
</protein>
<dbReference type="Pfam" id="PF21597">
    <property type="entry name" value="TetR_C_43"/>
    <property type="match status" value="1"/>
</dbReference>
<dbReference type="Proteomes" id="UP000305836">
    <property type="component" value="Unassembled WGS sequence"/>
</dbReference>
<dbReference type="AlphaFoldDB" id="A0A4U3M4C5"/>
<dbReference type="Gene3D" id="1.10.357.10">
    <property type="entry name" value="Tetracycline Repressor, domain 2"/>
    <property type="match status" value="1"/>
</dbReference>
<evidence type="ECO:0000256" key="2">
    <source>
        <dbReference type="ARBA" id="ARBA00023125"/>
    </source>
</evidence>
<evidence type="ECO:0000313" key="7">
    <source>
        <dbReference type="Proteomes" id="UP000305836"/>
    </source>
</evidence>
<feature type="DNA-binding region" description="H-T-H motif" evidence="4">
    <location>
        <begin position="35"/>
        <end position="54"/>
    </location>
</feature>
<dbReference type="InterPro" id="IPR049445">
    <property type="entry name" value="TetR_SbtR-like_C"/>
</dbReference>
<dbReference type="SUPFAM" id="SSF48498">
    <property type="entry name" value="Tetracyclin repressor-like, C-terminal domain"/>
    <property type="match status" value="1"/>
</dbReference>
<evidence type="ECO:0000256" key="3">
    <source>
        <dbReference type="ARBA" id="ARBA00023163"/>
    </source>
</evidence>
<name>A0A4U3M4C5_9ACTN</name>